<reference evidence="1 2" key="1">
    <citation type="submission" date="2024-06" db="EMBL/GenBank/DDBJ databases">
        <authorList>
            <person name="Li F."/>
        </authorList>
    </citation>
    <scope>NUCLEOTIDE SEQUENCE [LARGE SCALE GENOMIC DNA]</scope>
    <source>
        <strain evidence="1 2">GXAS 311</strain>
    </source>
</reference>
<evidence type="ECO:0000313" key="1">
    <source>
        <dbReference type="EMBL" id="MET1255511.1"/>
    </source>
</evidence>
<proteinExistence type="predicted"/>
<gene>
    <name evidence="1" type="ORF">ABVT43_10265</name>
</gene>
<dbReference type="InterPro" id="IPR002347">
    <property type="entry name" value="SDR_fam"/>
</dbReference>
<organism evidence="1 2">
    <name type="scientific">Aliikangiella maris</name>
    <dbReference type="NCBI Taxonomy" id="3162458"/>
    <lineage>
        <taxon>Bacteria</taxon>
        <taxon>Pseudomonadati</taxon>
        <taxon>Pseudomonadota</taxon>
        <taxon>Gammaproteobacteria</taxon>
        <taxon>Oceanospirillales</taxon>
        <taxon>Pleioneaceae</taxon>
        <taxon>Aliikangiella</taxon>
    </lineage>
</organism>
<keyword evidence="2" id="KW-1185">Reference proteome</keyword>
<accession>A0ABV2BUA3</accession>
<name>A0ABV2BUA3_9GAMM</name>
<dbReference type="PANTHER" id="PTHR43157">
    <property type="entry name" value="PHOSPHATIDYLINOSITOL-GLYCAN BIOSYNTHESIS CLASS F PROTEIN-RELATED"/>
    <property type="match status" value="1"/>
</dbReference>
<dbReference type="Gene3D" id="3.40.50.720">
    <property type="entry name" value="NAD(P)-binding Rossmann-like Domain"/>
    <property type="match status" value="1"/>
</dbReference>
<protein>
    <submittedName>
        <fullName evidence="1">SDR family NAD(P)-dependent oxidoreductase</fullName>
    </submittedName>
</protein>
<dbReference type="PRINTS" id="PR00081">
    <property type="entry name" value="GDHRDH"/>
</dbReference>
<dbReference type="Pfam" id="PF00106">
    <property type="entry name" value="adh_short"/>
    <property type="match status" value="1"/>
</dbReference>
<dbReference type="EMBL" id="JBEVCJ010000010">
    <property type="protein sequence ID" value="MET1255511.1"/>
    <property type="molecule type" value="Genomic_DNA"/>
</dbReference>
<dbReference type="InterPro" id="IPR036291">
    <property type="entry name" value="NAD(P)-bd_dom_sf"/>
</dbReference>
<sequence length="308" mass="33879">MTRYQNKIILLTGATSGIGKVLLKQFASMGAHVLAVGRSEERLNSVINEVKQQADNANVTAVVMDTSQLESVRNAAAIINASIPKIDILINNAGYTDMGNPAEYKTKEGLDLIYATNYFGPVLLTELLLPLLENTEKAQVLNIASTAIFKFYNPNKKLSIIDGNPNPKYATLMRYAESKMALLMYSLERAEGLRQKNIFMNGLILKDVVLEKGKTENWSMAVKLLNTIIAPLKLTREQAATLYLDVLALQDKAEFLGEAISSSGKVARLPKYALDQEEQIKLLQCTGEIIGVKALTEYQHEPSSVVAV</sequence>
<comment type="caution">
    <text evidence="1">The sequence shown here is derived from an EMBL/GenBank/DDBJ whole genome shotgun (WGS) entry which is preliminary data.</text>
</comment>
<dbReference type="PANTHER" id="PTHR43157:SF31">
    <property type="entry name" value="PHOSPHATIDYLINOSITOL-GLYCAN BIOSYNTHESIS CLASS F PROTEIN"/>
    <property type="match status" value="1"/>
</dbReference>
<evidence type="ECO:0000313" key="2">
    <source>
        <dbReference type="Proteomes" id="UP001548189"/>
    </source>
</evidence>
<dbReference type="Proteomes" id="UP001548189">
    <property type="component" value="Unassembled WGS sequence"/>
</dbReference>
<dbReference type="SUPFAM" id="SSF51735">
    <property type="entry name" value="NAD(P)-binding Rossmann-fold domains"/>
    <property type="match status" value="1"/>
</dbReference>